<dbReference type="AlphaFoldDB" id="A0AAN9G3L0"/>
<dbReference type="InterPro" id="IPR001368">
    <property type="entry name" value="TNFR/NGFR_Cys_rich_reg"/>
</dbReference>
<evidence type="ECO:0000313" key="13">
    <source>
        <dbReference type="EMBL" id="KAK7094203.1"/>
    </source>
</evidence>
<keyword evidence="10" id="KW-1133">Transmembrane helix</keyword>
<keyword evidence="7" id="KW-0325">Glycoprotein</keyword>
<keyword evidence="10" id="KW-0472">Membrane</keyword>
<accession>A0AAN9G3L0</accession>
<dbReference type="CDD" id="cd12087">
    <property type="entry name" value="TM_EGFR-like"/>
    <property type="match status" value="1"/>
</dbReference>
<dbReference type="PANTHER" id="PTHR23097">
    <property type="entry name" value="TUMOR NECROSIS FACTOR RECEPTOR SUPERFAMILY MEMBER"/>
    <property type="match status" value="1"/>
</dbReference>
<dbReference type="PANTHER" id="PTHR23097:SF181">
    <property type="entry name" value="CASPASE-8-LIKE"/>
    <property type="match status" value="1"/>
</dbReference>
<keyword evidence="2" id="KW-0964">Secreted</keyword>
<comment type="subcellular location">
    <subcellularLocation>
        <location evidence="1">Secreted</location>
    </subcellularLocation>
</comment>
<dbReference type="InterPro" id="IPR052459">
    <property type="entry name" value="TNFRSF_decoy_receptor"/>
</dbReference>
<organism evidence="13 14">
    <name type="scientific">Littorina saxatilis</name>
    <dbReference type="NCBI Taxonomy" id="31220"/>
    <lineage>
        <taxon>Eukaryota</taxon>
        <taxon>Metazoa</taxon>
        <taxon>Spiralia</taxon>
        <taxon>Lophotrochozoa</taxon>
        <taxon>Mollusca</taxon>
        <taxon>Gastropoda</taxon>
        <taxon>Caenogastropoda</taxon>
        <taxon>Littorinimorpha</taxon>
        <taxon>Littorinoidea</taxon>
        <taxon>Littorinidae</taxon>
        <taxon>Littorina</taxon>
    </lineage>
</organism>
<feature type="domain" description="TNFR-Cys" evidence="12">
    <location>
        <begin position="151"/>
        <end position="192"/>
    </location>
</feature>
<keyword evidence="5" id="KW-0677">Repeat</keyword>
<evidence type="ECO:0000256" key="5">
    <source>
        <dbReference type="ARBA" id="ARBA00022737"/>
    </source>
</evidence>
<reference evidence="13 14" key="1">
    <citation type="submission" date="2024-02" db="EMBL/GenBank/DDBJ databases">
        <title>Chromosome-scale genome assembly of the rough periwinkle Littorina saxatilis.</title>
        <authorList>
            <person name="De Jode A."/>
            <person name="Faria R."/>
            <person name="Formenti G."/>
            <person name="Sims Y."/>
            <person name="Smith T.P."/>
            <person name="Tracey A."/>
            <person name="Wood J.M.D."/>
            <person name="Zagrodzka Z.B."/>
            <person name="Johannesson K."/>
            <person name="Butlin R.K."/>
            <person name="Leder E.H."/>
        </authorList>
    </citation>
    <scope>NUCLEOTIDE SEQUENCE [LARGE SCALE GENOMIC DNA]</scope>
    <source>
        <strain evidence="13">Snail1</strain>
        <tissue evidence="13">Muscle</tissue>
    </source>
</reference>
<evidence type="ECO:0000256" key="2">
    <source>
        <dbReference type="ARBA" id="ARBA00022525"/>
    </source>
</evidence>
<evidence type="ECO:0000313" key="14">
    <source>
        <dbReference type="Proteomes" id="UP001374579"/>
    </source>
</evidence>
<dbReference type="Gene3D" id="1.10.533.10">
    <property type="entry name" value="Death Domain, Fas"/>
    <property type="match status" value="1"/>
</dbReference>
<evidence type="ECO:0000256" key="6">
    <source>
        <dbReference type="ARBA" id="ARBA00023157"/>
    </source>
</evidence>
<evidence type="ECO:0000256" key="11">
    <source>
        <dbReference type="SAM" id="SignalP"/>
    </source>
</evidence>
<dbReference type="Proteomes" id="UP001374579">
    <property type="component" value="Unassembled WGS sequence"/>
</dbReference>
<comment type="caution">
    <text evidence="8">Lacks conserved residue(s) required for the propagation of feature annotation.</text>
</comment>
<dbReference type="GO" id="GO:0005576">
    <property type="term" value="C:extracellular region"/>
    <property type="evidence" value="ECO:0007669"/>
    <property type="project" value="UniProtKB-SubCell"/>
</dbReference>
<feature type="compositionally biased region" description="Basic and acidic residues" evidence="9">
    <location>
        <begin position="247"/>
        <end position="258"/>
    </location>
</feature>
<dbReference type="Gene3D" id="2.10.50.10">
    <property type="entry name" value="Tumor Necrosis Factor Receptor, subunit A, domain 2"/>
    <property type="match status" value="3"/>
</dbReference>
<proteinExistence type="predicted"/>
<feature type="region of interest" description="Disordered" evidence="9">
    <location>
        <begin position="247"/>
        <end position="286"/>
    </location>
</feature>
<evidence type="ECO:0000256" key="9">
    <source>
        <dbReference type="SAM" id="MobiDB-lite"/>
    </source>
</evidence>
<dbReference type="Pfam" id="PF00020">
    <property type="entry name" value="TNFR_c6"/>
    <property type="match status" value="3"/>
</dbReference>
<dbReference type="GO" id="GO:0006915">
    <property type="term" value="P:apoptotic process"/>
    <property type="evidence" value="ECO:0007669"/>
    <property type="project" value="UniProtKB-KW"/>
</dbReference>
<feature type="disulfide bond" evidence="8">
    <location>
        <begin position="87"/>
        <end position="105"/>
    </location>
</feature>
<protein>
    <recommendedName>
        <fullName evidence="12">TNFR-Cys domain-containing protein</fullName>
    </recommendedName>
</protein>
<dbReference type="InterPro" id="IPR011029">
    <property type="entry name" value="DEATH-like_dom_sf"/>
</dbReference>
<feature type="domain" description="TNFR-Cys" evidence="12">
    <location>
        <begin position="64"/>
        <end position="105"/>
    </location>
</feature>
<dbReference type="PROSITE" id="PS00652">
    <property type="entry name" value="TNFR_NGFR_1"/>
    <property type="match status" value="1"/>
</dbReference>
<keyword evidence="10" id="KW-0812">Transmembrane</keyword>
<dbReference type="SMART" id="SM00208">
    <property type="entry name" value="TNFR"/>
    <property type="match status" value="3"/>
</dbReference>
<evidence type="ECO:0000256" key="8">
    <source>
        <dbReference type="PROSITE-ProRule" id="PRU00206"/>
    </source>
</evidence>
<dbReference type="CDD" id="cd01670">
    <property type="entry name" value="Death"/>
    <property type="match status" value="1"/>
</dbReference>
<feature type="disulfide bond" evidence="8">
    <location>
        <begin position="171"/>
        <end position="184"/>
    </location>
</feature>
<feature type="chain" id="PRO_5042959715" description="TNFR-Cys domain-containing protein" evidence="11">
    <location>
        <begin position="28"/>
        <end position="406"/>
    </location>
</feature>
<sequence>MNKGHGQNGLATMRCAVLMCLLVLVAPEPPTYPLARGIHCFKCPRGNYVDTDCTEDHTNSSCKTCPTHHYSADWNSLKHCLPCKSQCPKNSKQEQNCSATTNRECKCFDGFHRHPLDQYDPQWKCRPHSVCGKGQGEVSYGNHEHNTKCEICPEKQFVNKTDPVHPVCQDCTVCEPGSYEIRSCSPGSDRECANDTTYSAGDTTVPTVATKSQSLNGGAVAAIAVGVSGLLIIIVLLVWFIRKKRRENTPENDSEKGGAGDTNQKANGEGITANGSNRRSSTGNGVQTMEGVQLEEVPLLGSASSEWDEDFIIRTVFPYLADNLGEGWKFYILQLPGWPVDIKPQTVIEHKLEENRLVKDRIYECLMEWKKVCMQGFFTKASILKTLKEVKRNDLREELEKMVTSE</sequence>
<gene>
    <name evidence="13" type="ORF">V1264_007856</name>
</gene>
<evidence type="ECO:0000256" key="3">
    <source>
        <dbReference type="ARBA" id="ARBA00022703"/>
    </source>
</evidence>
<evidence type="ECO:0000259" key="12">
    <source>
        <dbReference type="PROSITE" id="PS50050"/>
    </source>
</evidence>
<evidence type="ECO:0000256" key="4">
    <source>
        <dbReference type="ARBA" id="ARBA00022729"/>
    </source>
</evidence>
<keyword evidence="6 8" id="KW-1015">Disulfide bond</keyword>
<feature type="repeat" description="TNFR-Cys" evidence="8">
    <location>
        <begin position="64"/>
        <end position="105"/>
    </location>
</feature>
<feature type="transmembrane region" description="Helical" evidence="10">
    <location>
        <begin position="219"/>
        <end position="241"/>
    </location>
</feature>
<keyword evidence="14" id="KW-1185">Reference proteome</keyword>
<feature type="compositionally biased region" description="Polar residues" evidence="9">
    <location>
        <begin position="273"/>
        <end position="286"/>
    </location>
</feature>
<evidence type="ECO:0000256" key="10">
    <source>
        <dbReference type="SAM" id="Phobius"/>
    </source>
</evidence>
<feature type="signal peptide" evidence="11">
    <location>
        <begin position="1"/>
        <end position="27"/>
    </location>
</feature>
<keyword evidence="4 11" id="KW-0732">Signal</keyword>
<dbReference type="PROSITE" id="PS50050">
    <property type="entry name" value="TNFR_NGFR_2"/>
    <property type="match status" value="2"/>
</dbReference>
<feature type="disulfide bond" evidence="8">
    <location>
        <begin position="65"/>
        <end position="80"/>
    </location>
</feature>
<dbReference type="SUPFAM" id="SSF57586">
    <property type="entry name" value="TNF receptor-like"/>
    <property type="match status" value="2"/>
</dbReference>
<evidence type="ECO:0000256" key="7">
    <source>
        <dbReference type="ARBA" id="ARBA00023180"/>
    </source>
</evidence>
<dbReference type="EMBL" id="JBAMIC010000019">
    <property type="protein sequence ID" value="KAK7094203.1"/>
    <property type="molecule type" value="Genomic_DNA"/>
</dbReference>
<comment type="caution">
    <text evidence="13">The sequence shown here is derived from an EMBL/GenBank/DDBJ whole genome shotgun (WGS) entry which is preliminary data.</text>
</comment>
<evidence type="ECO:0000256" key="1">
    <source>
        <dbReference type="ARBA" id="ARBA00004613"/>
    </source>
</evidence>
<feature type="repeat" description="TNFR-Cys" evidence="8">
    <location>
        <begin position="151"/>
        <end position="192"/>
    </location>
</feature>
<name>A0AAN9G3L0_9CAEN</name>
<feature type="disulfide bond" evidence="8">
    <location>
        <begin position="174"/>
        <end position="192"/>
    </location>
</feature>
<keyword evidence="3" id="KW-0053">Apoptosis</keyword>